<keyword evidence="2" id="KW-1185">Reference proteome</keyword>
<proteinExistence type="predicted"/>
<organism evidence="1 2">
    <name type="scientific">Phaeosphaeria nodorum (strain SN15 / ATCC MYA-4574 / FGSC 10173)</name>
    <name type="common">Glume blotch fungus</name>
    <name type="synonym">Parastagonospora nodorum</name>
    <dbReference type="NCBI Taxonomy" id="321614"/>
    <lineage>
        <taxon>Eukaryota</taxon>
        <taxon>Fungi</taxon>
        <taxon>Dikarya</taxon>
        <taxon>Ascomycota</taxon>
        <taxon>Pezizomycotina</taxon>
        <taxon>Dothideomycetes</taxon>
        <taxon>Pleosporomycetidae</taxon>
        <taxon>Pleosporales</taxon>
        <taxon>Pleosporineae</taxon>
        <taxon>Phaeosphaeriaceae</taxon>
        <taxon>Parastagonospora</taxon>
    </lineage>
</organism>
<evidence type="ECO:0000313" key="2">
    <source>
        <dbReference type="Proteomes" id="UP000663193"/>
    </source>
</evidence>
<evidence type="ECO:0000313" key="1">
    <source>
        <dbReference type="EMBL" id="QRC96270.1"/>
    </source>
</evidence>
<dbReference type="AlphaFoldDB" id="A0A7U2HY68"/>
<accession>A0A7U2HY68</accession>
<dbReference type="Proteomes" id="UP000663193">
    <property type="component" value="Chromosome 6"/>
</dbReference>
<reference evidence="2" key="1">
    <citation type="journal article" date="2021" name="BMC Genomics">
        <title>Chromosome-level genome assembly and manually-curated proteome of model necrotroph Parastagonospora nodorum Sn15 reveals a genome-wide trove of candidate effector homologs, and redundancy of virulence-related functions within an accessory chromosome.</title>
        <authorList>
            <person name="Bertazzoni S."/>
            <person name="Jones D.A.B."/>
            <person name="Phan H.T."/>
            <person name="Tan K.-C."/>
            <person name="Hane J.K."/>
        </authorList>
    </citation>
    <scope>NUCLEOTIDE SEQUENCE [LARGE SCALE GENOMIC DNA]</scope>
    <source>
        <strain evidence="2">SN15 / ATCC MYA-4574 / FGSC 10173)</strain>
    </source>
</reference>
<name>A0A7U2HY68_PHANO</name>
<sequence length="78" mass="9193">HRQHEGLPELPRKWHNKVRRLQRQRLPKLQTIGHQKMRCLRGPRSDSYRSLDRTLRLASTIDNSNFIQTCSAGTADIF</sequence>
<dbReference type="VEuPathDB" id="FungiDB:JI435_300790"/>
<gene>
    <name evidence="1" type="ORF">JI435_300790</name>
</gene>
<protein>
    <submittedName>
        <fullName evidence="1">Uncharacterized protein</fullName>
    </submittedName>
</protein>
<dbReference type="EMBL" id="CP069028">
    <property type="protein sequence ID" value="QRC96270.1"/>
    <property type="molecule type" value="Genomic_DNA"/>
</dbReference>
<feature type="non-terminal residue" evidence="1">
    <location>
        <position position="1"/>
    </location>
</feature>